<protein>
    <recommendedName>
        <fullName evidence="1">Nbr1 FW domain-containing protein</fullName>
    </recommendedName>
</protein>
<dbReference type="AlphaFoldDB" id="A0A6S6TQA0"/>
<gene>
    <name evidence="2" type="ORF">HELGO_WM6062</name>
</gene>
<reference evidence="2" key="1">
    <citation type="submission" date="2020-01" db="EMBL/GenBank/DDBJ databases">
        <authorList>
            <person name="Meier V. D."/>
            <person name="Meier V D."/>
        </authorList>
    </citation>
    <scope>NUCLEOTIDE SEQUENCE</scope>
    <source>
        <strain evidence="2">HLG_WM_MAG_07</strain>
    </source>
</reference>
<evidence type="ECO:0000259" key="1">
    <source>
        <dbReference type="Pfam" id="PF16158"/>
    </source>
</evidence>
<sequence length="85" mass="9476">MDQQLNIQSQQKDLYISKERGLVPLATSIDIPQTSPGETVELSVTFKAPSYPCTTISYWKSVDKDTQALFPNKEELSCLVNVIAL</sequence>
<proteinExistence type="predicted"/>
<name>A0A6S6TQA0_9GAMM</name>
<organism evidence="2">
    <name type="scientific">uncultured Thiotrichaceae bacterium</name>
    <dbReference type="NCBI Taxonomy" id="298394"/>
    <lineage>
        <taxon>Bacteria</taxon>
        <taxon>Pseudomonadati</taxon>
        <taxon>Pseudomonadota</taxon>
        <taxon>Gammaproteobacteria</taxon>
        <taxon>Thiotrichales</taxon>
        <taxon>Thiotrichaceae</taxon>
        <taxon>environmental samples</taxon>
    </lineage>
</organism>
<dbReference type="InterPro" id="IPR013783">
    <property type="entry name" value="Ig-like_fold"/>
</dbReference>
<dbReference type="Pfam" id="PF16158">
    <property type="entry name" value="N_BRCA1_IG"/>
    <property type="match status" value="1"/>
</dbReference>
<evidence type="ECO:0000313" key="2">
    <source>
        <dbReference type="EMBL" id="CAA6821465.1"/>
    </source>
</evidence>
<dbReference type="EMBL" id="CACVAY010000103">
    <property type="protein sequence ID" value="CAA6821465.1"/>
    <property type="molecule type" value="Genomic_DNA"/>
</dbReference>
<feature type="domain" description="Nbr1 FW" evidence="1">
    <location>
        <begin position="25"/>
        <end position="82"/>
    </location>
</feature>
<dbReference type="InterPro" id="IPR032350">
    <property type="entry name" value="Nbr1_FW"/>
</dbReference>
<dbReference type="Gene3D" id="2.60.40.10">
    <property type="entry name" value="Immunoglobulins"/>
    <property type="match status" value="1"/>
</dbReference>
<accession>A0A6S6TQA0</accession>